<evidence type="ECO:0000313" key="7">
    <source>
        <dbReference type="Proteomes" id="UP001549920"/>
    </source>
</evidence>
<evidence type="ECO:0000256" key="2">
    <source>
        <dbReference type="ARBA" id="ARBA00022692"/>
    </source>
</evidence>
<evidence type="ECO:0000256" key="3">
    <source>
        <dbReference type="ARBA" id="ARBA00022989"/>
    </source>
</evidence>
<dbReference type="SMART" id="SM01417">
    <property type="entry name" value="Solute_trans_a"/>
    <property type="match status" value="1"/>
</dbReference>
<dbReference type="InterPro" id="IPR005178">
    <property type="entry name" value="Ostalpha/TMEM184C"/>
</dbReference>
<feature type="transmembrane region" description="Helical" evidence="5">
    <location>
        <begin position="61"/>
        <end position="82"/>
    </location>
</feature>
<feature type="transmembrane region" description="Helical" evidence="5">
    <location>
        <begin position="127"/>
        <end position="146"/>
    </location>
</feature>
<gene>
    <name evidence="6" type="ORF">ABMA27_003904</name>
</gene>
<name>A0ABR3HQT0_LOXSC</name>
<keyword evidence="3 5" id="KW-1133">Transmembrane helix</keyword>
<feature type="transmembrane region" description="Helical" evidence="5">
    <location>
        <begin position="191"/>
        <end position="214"/>
    </location>
</feature>
<feature type="transmembrane region" description="Helical" evidence="5">
    <location>
        <begin position="260"/>
        <end position="280"/>
    </location>
</feature>
<evidence type="ECO:0000256" key="5">
    <source>
        <dbReference type="SAM" id="Phobius"/>
    </source>
</evidence>
<evidence type="ECO:0000256" key="4">
    <source>
        <dbReference type="ARBA" id="ARBA00023136"/>
    </source>
</evidence>
<comment type="subcellular location">
    <subcellularLocation>
        <location evidence="1">Membrane</location>
        <topology evidence="1">Multi-pass membrane protein</topology>
    </subcellularLocation>
</comment>
<protein>
    <recommendedName>
        <fullName evidence="8">Organic solute transporter alpha-like protein</fullName>
    </recommendedName>
</protein>
<evidence type="ECO:0000256" key="1">
    <source>
        <dbReference type="ARBA" id="ARBA00004141"/>
    </source>
</evidence>
<organism evidence="6 7">
    <name type="scientific">Loxostege sticticalis</name>
    <name type="common">Beet webworm moth</name>
    <dbReference type="NCBI Taxonomy" id="481309"/>
    <lineage>
        <taxon>Eukaryota</taxon>
        <taxon>Metazoa</taxon>
        <taxon>Ecdysozoa</taxon>
        <taxon>Arthropoda</taxon>
        <taxon>Hexapoda</taxon>
        <taxon>Insecta</taxon>
        <taxon>Pterygota</taxon>
        <taxon>Neoptera</taxon>
        <taxon>Endopterygota</taxon>
        <taxon>Lepidoptera</taxon>
        <taxon>Glossata</taxon>
        <taxon>Ditrysia</taxon>
        <taxon>Pyraloidea</taxon>
        <taxon>Crambidae</taxon>
        <taxon>Pyraustinae</taxon>
        <taxon>Loxostege</taxon>
    </lineage>
</organism>
<evidence type="ECO:0000313" key="6">
    <source>
        <dbReference type="EMBL" id="KAL0878903.1"/>
    </source>
</evidence>
<sequence>MTSTMDLLREGDAGTRILTARHISADNAVKGLNNGVNTSLLCHSYSVQPDFGSYLAALDKYALWLWTSGFLILLIICALYAITLRSVWRHSRDSITNVAVVLAVYPVVGAAAYITTVVPRSVLICEAIAQQAVMIGMYHFYCMIIADCGGVEKLVRQAGDCHLETRVLPCCCWPCCVIPRPRLQRHNVLRLRYLIAQMPIVQALIYIIILLIWAEDMMLYLRSFTYLQPFVAASILTGIWGVTMSVRAAEAAGLRPRPKFFALQLVLLIVKLQCGIIRFLPQAFSMPCMMSLNPAVFVNMLQNSMTLVEMLLLSVLAWRLYSSGPARAGKVQHAVIATVEDSIFDVKSIKDSLDSKSYKGKGEV</sequence>
<dbReference type="Proteomes" id="UP001549920">
    <property type="component" value="Unassembled WGS sequence"/>
</dbReference>
<feature type="transmembrane region" description="Helical" evidence="5">
    <location>
        <begin position="300"/>
        <end position="321"/>
    </location>
</feature>
<dbReference type="PANTHER" id="PTHR23423">
    <property type="entry name" value="ORGANIC SOLUTE TRANSPORTER-RELATED"/>
    <property type="match status" value="1"/>
</dbReference>
<keyword evidence="2 5" id="KW-0812">Transmembrane</keyword>
<reference evidence="6 7" key="1">
    <citation type="submission" date="2024-06" db="EMBL/GenBank/DDBJ databases">
        <title>A chromosome-level genome assembly of beet webworm, Loxostege sticticalis.</title>
        <authorList>
            <person name="Zhang Y."/>
        </authorList>
    </citation>
    <scope>NUCLEOTIDE SEQUENCE [LARGE SCALE GENOMIC DNA]</scope>
    <source>
        <strain evidence="6">AQ026</strain>
        <tissue evidence="6">Whole body</tissue>
    </source>
</reference>
<comment type="caution">
    <text evidence="6">The sequence shown here is derived from an EMBL/GenBank/DDBJ whole genome shotgun (WGS) entry which is preliminary data.</text>
</comment>
<feature type="transmembrane region" description="Helical" evidence="5">
    <location>
        <begin position="226"/>
        <end position="248"/>
    </location>
</feature>
<dbReference type="Pfam" id="PF03619">
    <property type="entry name" value="Solute_trans_a"/>
    <property type="match status" value="1"/>
</dbReference>
<feature type="transmembrane region" description="Helical" evidence="5">
    <location>
        <begin position="94"/>
        <end position="115"/>
    </location>
</feature>
<evidence type="ECO:0008006" key="8">
    <source>
        <dbReference type="Google" id="ProtNLM"/>
    </source>
</evidence>
<proteinExistence type="predicted"/>
<keyword evidence="7" id="KW-1185">Reference proteome</keyword>
<accession>A0ABR3HQT0</accession>
<keyword evidence="4 5" id="KW-0472">Membrane</keyword>
<dbReference type="EMBL" id="JBEUOH010000015">
    <property type="protein sequence ID" value="KAL0878903.1"/>
    <property type="molecule type" value="Genomic_DNA"/>
</dbReference>